<dbReference type="EMBL" id="AAMD01000008">
    <property type="protein sequence ID" value="EAU69161.1"/>
    <property type="molecule type" value="Genomic_DNA"/>
</dbReference>
<dbReference type="KEGG" id="sur:STAUR_6217"/>
<evidence type="ECO:0000313" key="4">
    <source>
        <dbReference type="Proteomes" id="UP000032702"/>
    </source>
</evidence>
<dbReference type="Proteomes" id="UP000032702">
    <property type="component" value="Unassembled WGS sequence"/>
</dbReference>
<dbReference type="EMBL" id="CP002271">
    <property type="protein sequence ID" value="ADO73974.1"/>
    <property type="molecule type" value="Genomic_DNA"/>
</dbReference>
<dbReference type="Proteomes" id="UP000001351">
    <property type="component" value="Chromosome"/>
</dbReference>
<dbReference type="OrthoDB" id="9770043at2"/>
<evidence type="ECO:0000313" key="3">
    <source>
        <dbReference type="Proteomes" id="UP000001351"/>
    </source>
</evidence>
<dbReference type="HOGENOM" id="CLU_3317381_0_0_7"/>
<sequence length="39" mass="4266">MRLRFGPDGMLYVGTGNARAPDTAQRMFPADNPFPGRPS</sequence>
<organism evidence="2 4">
    <name type="scientific">Stigmatella aurantiaca (strain DW4/3-1)</name>
    <dbReference type="NCBI Taxonomy" id="378806"/>
    <lineage>
        <taxon>Bacteria</taxon>
        <taxon>Pseudomonadati</taxon>
        <taxon>Myxococcota</taxon>
        <taxon>Myxococcia</taxon>
        <taxon>Myxococcales</taxon>
        <taxon>Cystobacterineae</taxon>
        <taxon>Archangiaceae</taxon>
        <taxon>Stigmatella</taxon>
    </lineage>
</organism>
<proteinExistence type="predicted"/>
<evidence type="ECO:0000313" key="1">
    <source>
        <dbReference type="EMBL" id="ADO73974.1"/>
    </source>
</evidence>
<dbReference type="AlphaFoldDB" id="Q09BR6"/>
<keyword evidence="3" id="KW-1185">Reference proteome</keyword>
<reference evidence="2 4" key="1">
    <citation type="submission" date="2006-04" db="EMBL/GenBank/DDBJ databases">
        <authorList>
            <person name="Nierman W.C."/>
        </authorList>
    </citation>
    <scope>NUCLEOTIDE SEQUENCE [LARGE SCALE GENOMIC DNA]</scope>
    <source>
        <strain evidence="2 4">DW4/3-1</strain>
    </source>
</reference>
<dbReference type="PATRIC" id="fig|378806.16.peg.8547"/>
<gene>
    <name evidence="1" type="ordered locus">STAUR_6217</name>
    <name evidence="2" type="ORF">STIAU_6153</name>
</gene>
<evidence type="ECO:0000313" key="2">
    <source>
        <dbReference type="EMBL" id="EAU69161.1"/>
    </source>
</evidence>
<protein>
    <submittedName>
        <fullName evidence="2">Formaldehyde dehydrogenase</fullName>
    </submittedName>
    <submittedName>
        <fullName evidence="1">Glucose/sorbosone dehydrogenase</fullName>
    </submittedName>
</protein>
<name>Q09BR6_STIAD</name>
<accession>Q09BR6</accession>
<reference evidence="1 3" key="2">
    <citation type="journal article" date="2011" name="Mol. Biol. Evol.">
        <title>Comparative genomic analysis of fruiting body formation in Myxococcales.</title>
        <authorList>
            <person name="Huntley S."/>
            <person name="Hamann N."/>
            <person name="Wegener-Feldbrugge S."/>
            <person name="Treuner-Lange A."/>
            <person name="Kube M."/>
            <person name="Reinhardt R."/>
            <person name="Klages S."/>
            <person name="Muller R."/>
            <person name="Ronning C.M."/>
            <person name="Nierman W.C."/>
            <person name="Sogaard-Andersen L."/>
        </authorList>
    </citation>
    <scope>NUCLEOTIDE SEQUENCE [LARGE SCALE GENOMIC DNA]</scope>
    <source>
        <strain evidence="1 3">DW4/3-1</strain>
    </source>
</reference>